<feature type="compositionally biased region" description="Basic and acidic residues" evidence="8">
    <location>
        <begin position="448"/>
        <end position="464"/>
    </location>
</feature>
<dbReference type="Pfam" id="PF01594">
    <property type="entry name" value="AI-2E_transport"/>
    <property type="match status" value="1"/>
</dbReference>
<dbReference type="PANTHER" id="PTHR21716">
    <property type="entry name" value="TRANSMEMBRANE PROTEIN"/>
    <property type="match status" value="1"/>
</dbReference>
<feature type="region of interest" description="Disordered" evidence="8">
    <location>
        <begin position="447"/>
        <end position="470"/>
    </location>
</feature>
<keyword evidence="4" id="KW-1003">Cell membrane</keyword>
<feature type="transmembrane region" description="Helical" evidence="9">
    <location>
        <begin position="124"/>
        <end position="154"/>
    </location>
</feature>
<evidence type="ECO:0000313" key="10">
    <source>
        <dbReference type="EMBL" id="MDP5181260.1"/>
    </source>
</evidence>
<feature type="transmembrane region" description="Helical" evidence="9">
    <location>
        <begin position="312"/>
        <end position="334"/>
    </location>
</feature>
<keyword evidence="6 9" id="KW-1133">Transmembrane helix</keyword>
<evidence type="ECO:0000256" key="7">
    <source>
        <dbReference type="ARBA" id="ARBA00023136"/>
    </source>
</evidence>
<keyword evidence="7 9" id="KW-0472">Membrane</keyword>
<evidence type="ECO:0000313" key="11">
    <source>
        <dbReference type="Proteomes" id="UP001233673"/>
    </source>
</evidence>
<name>A0ABT9I6R8_9ACTN</name>
<feature type="compositionally biased region" description="Basic and acidic residues" evidence="8">
    <location>
        <begin position="44"/>
        <end position="56"/>
    </location>
</feature>
<feature type="transmembrane region" description="Helical" evidence="9">
    <location>
        <begin position="340"/>
        <end position="361"/>
    </location>
</feature>
<comment type="subcellular location">
    <subcellularLocation>
        <location evidence="1">Cell membrane</location>
        <topology evidence="1">Multi-pass membrane protein</topology>
    </subcellularLocation>
</comment>
<feature type="transmembrane region" description="Helical" evidence="9">
    <location>
        <begin position="368"/>
        <end position="392"/>
    </location>
</feature>
<proteinExistence type="inferred from homology"/>
<evidence type="ECO:0000256" key="2">
    <source>
        <dbReference type="ARBA" id="ARBA00009773"/>
    </source>
</evidence>
<dbReference type="PANTHER" id="PTHR21716:SF53">
    <property type="entry name" value="PERMEASE PERM-RELATED"/>
    <property type="match status" value="1"/>
</dbReference>
<dbReference type="Proteomes" id="UP001233673">
    <property type="component" value="Unassembled WGS sequence"/>
</dbReference>
<comment type="similarity">
    <text evidence="2">Belongs to the autoinducer-2 exporter (AI-2E) (TC 2.A.86) family.</text>
</comment>
<keyword evidence="3" id="KW-0813">Transport</keyword>
<reference evidence="11" key="1">
    <citation type="submission" date="2023-05" db="EMBL/GenBank/DDBJ databases">
        <title>Draft genome of Pseudofrankia sp. BMG5.37.</title>
        <authorList>
            <person name="Gtari M."/>
            <person name="Ghodhbane F."/>
            <person name="Sbissi I."/>
        </authorList>
    </citation>
    <scope>NUCLEOTIDE SEQUENCE [LARGE SCALE GENOMIC DNA]</scope>
    <source>
        <strain evidence="11">BMG 814</strain>
    </source>
</reference>
<sequence>MRRRARDLATRARERIRAAREHDPHAWHHHHGPPDPYPVGIRGDGAHADGAGRDDAGAPLPLGSPAPGAPYLDGALGPGGVSGPPAPGSPAPHLDGHVPGAHRSGPEDVVPFGLRTAAAWSWRLIVVIAGFSVLLWAAAHLAVVIVPVLVALLLSALLQPGAAGLVRRGWPPSLAAFTMLLVGLTVVAGIITLVVERFTAGFADLAEQVSEGLEQVQTFVVRSFPITEGQLADLLTQAQDVLIDNQDTLASGALTTAATVGEVVAGIVLALFTLFFFLKDGRSIWLWLVGLFPAPSRAYVDEAARRSWRTLISYVRATVVVALVDAVGIGIGLAVLGVPLVIPLAALVFLGAFVPIIGGFLAGTVAVLVALVSNGPITALITLAVVIGVMQLEGHVLQPLLLGRAVRVHPLAVVLAIAAGLLIGGIFGALIAVPTVACVNVAGTYLSRRHEGPRPPEPRPERARPVVAAG</sequence>
<protein>
    <submittedName>
        <fullName evidence="10">AI-2E family transporter</fullName>
    </submittedName>
</protein>
<dbReference type="RefSeq" id="WP_305998026.1">
    <property type="nucleotide sequence ID" value="NZ_JASNFN010000001.1"/>
</dbReference>
<keyword evidence="11" id="KW-1185">Reference proteome</keyword>
<accession>A0ABT9I6R8</accession>
<evidence type="ECO:0000256" key="4">
    <source>
        <dbReference type="ARBA" id="ARBA00022475"/>
    </source>
</evidence>
<feature type="region of interest" description="Disordered" evidence="8">
    <location>
        <begin position="20"/>
        <end position="102"/>
    </location>
</feature>
<evidence type="ECO:0000256" key="1">
    <source>
        <dbReference type="ARBA" id="ARBA00004651"/>
    </source>
</evidence>
<keyword evidence="5 9" id="KW-0812">Transmembrane</keyword>
<dbReference type="EMBL" id="JASNFN010000001">
    <property type="protein sequence ID" value="MDP5181260.1"/>
    <property type="molecule type" value="Genomic_DNA"/>
</dbReference>
<feature type="transmembrane region" description="Helical" evidence="9">
    <location>
        <begin position="174"/>
        <end position="195"/>
    </location>
</feature>
<feature type="transmembrane region" description="Helical" evidence="9">
    <location>
        <begin position="253"/>
        <end position="278"/>
    </location>
</feature>
<evidence type="ECO:0000256" key="3">
    <source>
        <dbReference type="ARBA" id="ARBA00022448"/>
    </source>
</evidence>
<gene>
    <name evidence="10" type="ORF">QOZ88_01280</name>
</gene>
<evidence type="ECO:0000256" key="5">
    <source>
        <dbReference type="ARBA" id="ARBA00022692"/>
    </source>
</evidence>
<evidence type="ECO:0000256" key="9">
    <source>
        <dbReference type="SAM" id="Phobius"/>
    </source>
</evidence>
<evidence type="ECO:0000256" key="8">
    <source>
        <dbReference type="SAM" id="MobiDB-lite"/>
    </source>
</evidence>
<evidence type="ECO:0000256" key="6">
    <source>
        <dbReference type="ARBA" id="ARBA00022989"/>
    </source>
</evidence>
<dbReference type="InterPro" id="IPR002549">
    <property type="entry name" value="AI-2E-like"/>
</dbReference>
<feature type="transmembrane region" description="Helical" evidence="9">
    <location>
        <begin position="412"/>
        <end position="439"/>
    </location>
</feature>
<organism evidence="10 11">
    <name type="scientific">Blastococcus carthaginiensis</name>
    <dbReference type="NCBI Taxonomy" id="3050034"/>
    <lineage>
        <taxon>Bacteria</taxon>
        <taxon>Bacillati</taxon>
        <taxon>Actinomycetota</taxon>
        <taxon>Actinomycetes</taxon>
        <taxon>Geodermatophilales</taxon>
        <taxon>Geodermatophilaceae</taxon>
        <taxon>Blastococcus</taxon>
    </lineage>
</organism>
<comment type="caution">
    <text evidence="10">The sequence shown here is derived from an EMBL/GenBank/DDBJ whole genome shotgun (WGS) entry which is preliminary data.</text>
</comment>